<keyword evidence="1" id="KW-0812">Transmembrane</keyword>
<dbReference type="RefSeq" id="WP_182558370.1">
    <property type="nucleotide sequence ID" value="NZ_JACGWT010000001.1"/>
</dbReference>
<evidence type="ECO:0008006" key="4">
    <source>
        <dbReference type="Google" id="ProtNLM"/>
    </source>
</evidence>
<feature type="transmembrane region" description="Helical" evidence="1">
    <location>
        <begin position="202"/>
        <end position="226"/>
    </location>
</feature>
<keyword evidence="1" id="KW-0472">Membrane</keyword>
<feature type="transmembrane region" description="Helical" evidence="1">
    <location>
        <begin position="500"/>
        <end position="520"/>
    </location>
</feature>
<evidence type="ECO:0000313" key="3">
    <source>
        <dbReference type="Proteomes" id="UP000523079"/>
    </source>
</evidence>
<sequence>MTASTVGSSGPYDPLEAIRRADLTPARPRELKLMVRDWRSGRATKKLSEAIFDGYVVLFGVVLVGAMIVNVVLQAQRVVASCATGPCLSGRTVLPWAAYALAAAGALAAARLFGPVLASAAEGFWMLDAPIRRSSMLRARMAGIIAGAGVICFVLGGLVSALTGSTWTSILIWAAATGVAGAGAVAFAAAQQGAERRLLTKLATWLFTALGVAALLAVIAVAAGWVTLALPTGFNPELGVALLGLALVVLVIGAVIASARLGRIRRSTLTSGGALVSGISGAFFALDLGLVRDIVVERRALEIGQVRSKPGRSVGLQTLVWRELQRLGRAPQVLIAVAVVLVVPYAADALGLGQVAPVFSALALFGSLIPLMGGLRVFTRTPGLARCLPFTTGQIKRAVVTVPAIVAAVWALLATPAFAGFGQGSTRRDVVAAFLYAVAVGAAGFLGAVRWTTAKGPDFSKPAISTNAGAVPPGLMTNIFRGFDMCLLITAPLLLNLSPVISLVLAGIVALFLLAFDFEAMRIQSEQQRKQMEAERAKRNAARK</sequence>
<feature type="transmembrane region" description="Helical" evidence="1">
    <location>
        <begin position="55"/>
        <end position="76"/>
    </location>
</feature>
<reference evidence="2 3" key="1">
    <citation type="submission" date="2020-07" db="EMBL/GenBank/DDBJ databases">
        <title>Sequencing the genomes of 1000 actinobacteria strains.</title>
        <authorList>
            <person name="Klenk H.-P."/>
        </authorList>
    </citation>
    <scope>NUCLEOTIDE SEQUENCE [LARGE SCALE GENOMIC DNA]</scope>
    <source>
        <strain evidence="2 3">DSM 100723</strain>
    </source>
</reference>
<accession>A0A7W3IPD0</accession>
<dbReference type="Proteomes" id="UP000523079">
    <property type="component" value="Unassembled WGS sequence"/>
</dbReference>
<comment type="caution">
    <text evidence="2">The sequence shown here is derived from an EMBL/GenBank/DDBJ whole genome shotgun (WGS) entry which is preliminary data.</text>
</comment>
<feature type="transmembrane region" description="Helical" evidence="1">
    <location>
        <begin position="358"/>
        <end position="378"/>
    </location>
</feature>
<feature type="transmembrane region" description="Helical" evidence="1">
    <location>
        <begin position="333"/>
        <end position="352"/>
    </location>
</feature>
<gene>
    <name evidence="2" type="ORF">FHX74_000366</name>
</gene>
<keyword evidence="1" id="KW-1133">Transmembrane helix</keyword>
<feature type="transmembrane region" description="Helical" evidence="1">
    <location>
        <begin position="170"/>
        <end position="190"/>
    </location>
</feature>
<feature type="transmembrane region" description="Helical" evidence="1">
    <location>
        <begin position="430"/>
        <end position="449"/>
    </location>
</feature>
<name>A0A7W3IPD0_9ACTN</name>
<evidence type="ECO:0000313" key="2">
    <source>
        <dbReference type="EMBL" id="MBA8792772.1"/>
    </source>
</evidence>
<dbReference type="InterPro" id="IPR046264">
    <property type="entry name" value="DUF6297"/>
</dbReference>
<feature type="transmembrane region" description="Helical" evidence="1">
    <location>
        <begin position="141"/>
        <end position="164"/>
    </location>
</feature>
<evidence type="ECO:0000256" key="1">
    <source>
        <dbReference type="SAM" id="Phobius"/>
    </source>
</evidence>
<proteinExistence type="predicted"/>
<organism evidence="2 3">
    <name type="scientific">Microlunatus kandeliicorticis</name>
    <dbReference type="NCBI Taxonomy" id="1759536"/>
    <lineage>
        <taxon>Bacteria</taxon>
        <taxon>Bacillati</taxon>
        <taxon>Actinomycetota</taxon>
        <taxon>Actinomycetes</taxon>
        <taxon>Propionibacteriales</taxon>
        <taxon>Propionibacteriaceae</taxon>
        <taxon>Microlunatus</taxon>
    </lineage>
</organism>
<feature type="transmembrane region" description="Helical" evidence="1">
    <location>
        <begin position="398"/>
        <end position="418"/>
    </location>
</feature>
<feature type="transmembrane region" description="Helical" evidence="1">
    <location>
        <begin position="238"/>
        <end position="259"/>
    </location>
</feature>
<dbReference type="EMBL" id="JACGWT010000001">
    <property type="protein sequence ID" value="MBA8792772.1"/>
    <property type="molecule type" value="Genomic_DNA"/>
</dbReference>
<protein>
    <recommendedName>
        <fullName evidence="4">ABC-2 type transport system permease protein</fullName>
    </recommendedName>
</protein>
<keyword evidence="3" id="KW-1185">Reference proteome</keyword>
<dbReference type="Pfam" id="PF19814">
    <property type="entry name" value="DUF6297"/>
    <property type="match status" value="1"/>
</dbReference>
<dbReference type="AlphaFoldDB" id="A0A7W3IPD0"/>